<evidence type="ECO:0000313" key="3">
    <source>
        <dbReference type="Proteomes" id="UP001229421"/>
    </source>
</evidence>
<name>A0AAD8LHC2_TARER</name>
<feature type="chain" id="PRO_5041968298" evidence="1">
    <location>
        <begin position="24"/>
        <end position="203"/>
    </location>
</feature>
<comment type="caution">
    <text evidence="2">The sequence shown here is derived from an EMBL/GenBank/DDBJ whole genome shotgun (WGS) entry which is preliminary data.</text>
</comment>
<keyword evidence="3" id="KW-1185">Reference proteome</keyword>
<keyword evidence="1" id="KW-0732">Signal</keyword>
<feature type="signal peptide" evidence="1">
    <location>
        <begin position="1"/>
        <end position="23"/>
    </location>
</feature>
<proteinExistence type="predicted"/>
<protein>
    <submittedName>
        <fullName evidence="2">Uncharacterized protein</fullName>
    </submittedName>
</protein>
<gene>
    <name evidence="2" type="ORF">QVD17_07175</name>
</gene>
<accession>A0AAD8LHC2</accession>
<evidence type="ECO:0000313" key="2">
    <source>
        <dbReference type="EMBL" id="KAK1441328.1"/>
    </source>
</evidence>
<dbReference type="Proteomes" id="UP001229421">
    <property type="component" value="Unassembled WGS sequence"/>
</dbReference>
<sequence>MQLGGRLLTLIWLKLWRIGLMWIRQGFFDKNPNLDENSNLANVDTKCAANVSEKCSNVVITSIDVVNDEKSSKVELNSEGQVSSSYADMVQKSSSELDASGTKLDQAQRLIDADPMNEDLRARESMLLASFQNASLDEERFLKQKSKVQWLAEGDANTRGDLSSAKVIMNSLKKFTGLSGLVPSNQKSTIFSVMCLRLLRLVF</sequence>
<reference evidence="2" key="1">
    <citation type="journal article" date="2023" name="bioRxiv">
        <title>Improved chromosome-level genome assembly for marigold (Tagetes erecta).</title>
        <authorList>
            <person name="Jiang F."/>
            <person name="Yuan L."/>
            <person name="Wang S."/>
            <person name="Wang H."/>
            <person name="Xu D."/>
            <person name="Wang A."/>
            <person name="Fan W."/>
        </authorList>
    </citation>
    <scope>NUCLEOTIDE SEQUENCE</scope>
    <source>
        <strain evidence="2">WSJ</strain>
        <tissue evidence="2">Leaf</tissue>
    </source>
</reference>
<organism evidence="2 3">
    <name type="scientific">Tagetes erecta</name>
    <name type="common">African marigold</name>
    <dbReference type="NCBI Taxonomy" id="13708"/>
    <lineage>
        <taxon>Eukaryota</taxon>
        <taxon>Viridiplantae</taxon>
        <taxon>Streptophyta</taxon>
        <taxon>Embryophyta</taxon>
        <taxon>Tracheophyta</taxon>
        <taxon>Spermatophyta</taxon>
        <taxon>Magnoliopsida</taxon>
        <taxon>eudicotyledons</taxon>
        <taxon>Gunneridae</taxon>
        <taxon>Pentapetalae</taxon>
        <taxon>asterids</taxon>
        <taxon>campanulids</taxon>
        <taxon>Asterales</taxon>
        <taxon>Asteraceae</taxon>
        <taxon>Asteroideae</taxon>
        <taxon>Heliantheae alliance</taxon>
        <taxon>Tageteae</taxon>
        <taxon>Tagetes</taxon>
    </lineage>
</organism>
<dbReference type="AlphaFoldDB" id="A0AAD8LHC2"/>
<evidence type="ECO:0000256" key="1">
    <source>
        <dbReference type="SAM" id="SignalP"/>
    </source>
</evidence>
<dbReference type="EMBL" id="JAUHHV010000001">
    <property type="protein sequence ID" value="KAK1441328.1"/>
    <property type="molecule type" value="Genomic_DNA"/>
</dbReference>